<protein>
    <submittedName>
        <fullName evidence="1">Uncharacterized protein</fullName>
    </submittedName>
</protein>
<keyword evidence="2" id="KW-1185">Reference proteome</keyword>
<organism evidence="1 2">
    <name type="scientific">Cucurbita argyrosperma subsp. sororia</name>
    <dbReference type="NCBI Taxonomy" id="37648"/>
    <lineage>
        <taxon>Eukaryota</taxon>
        <taxon>Viridiplantae</taxon>
        <taxon>Streptophyta</taxon>
        <taxon>Embryophyta</taxon>
        <taxon>Tracheophyta</taxon>
        <taxon>Spermatophyta</taxon>
        <taxon>Magnoliopsida</taxon>
        <taxon>eudicotyledons</taxon>
        <taxon>Gunneridae</taxon>
        <taxon>Pentapetalae</taxon>
        <taxon>rosids</taxon>
        <taxon>fabids</taxon>
        <taxon>Cucurbitales</taxon>
        <taxon>Cucurbitaceae</taxon>
        <taxon>Cucurbiteae</taxon>
        <taxon>Cucurbita</taxon>
    </lineage>
</organism>
<dbReference type="EMBL" id="JAGKQH010000011">
    <property type="protein sequence ID" value="KAG6589108.1"/>
    <property type="molecule type" value="Genomic_DNA"/>
</dbReference>
<reference evidence="1 2" key="1">
    <citation type="journal article" date="2021" name="Hortic Res">
        <title>The domestication of Cucurbita argyrosperma as revealed by the genome of its wild relative.</title>
        <authorList>
            <person name="Barrera-Redondo J."/>
            <person name="Sanchez-de la Vega G."/>
            <person name="Aguirre-Liguori J.A."/>
            <person name="Castellanos-Morales G."/>
            <person name="Gutierrez-Guerrero Y.T."/>
            <person name="Aguirre-Dugua X."/>
            <person name="Aguirre-Planter E."/>
            <person name="Tenaillon M.I."/>
            <person name="Lira-Saade R."/>
            <person name="Eguiarte L.E."/>
        </authorList>
    </citation>
    <scope>NUCLEOTIDE SEQUENCE [LARGE SCALE GENOMIC DNA]</scope>
    <source>
        <strain evidence="1">JBR-2021</strain>
    </source>
</reference>
<dbReference type="Proteomes" id="UP000685013">
    <property type="component" value="Chromosome 11"/>
</dbReference>
<name>A0AAV6N001_9ROSI</name>
<comment type="caution">
    <text evidence="1">The sequence shown here is derived from an EMBL/GenBank/DDBJ whole genome shotgun (WGS) entry which is preliminary data.</text>
</comment>
<gene>
    <name evidence="1" type="ORF">SDJN03_17673</name>
</gene>
<sequence>MIFPVVDDGIDLNGGYTPSRDQVCCPGKYSTGVAVCSSCFSFSHAICKMNQCEYTRPTSQLQDWIPKSNQRSILVPILPYNDAAGHFDINTGTNKATSVITGYIKRLAGFRTRISFTGFTRSMNGKLWNEKLFPLTNPFLLLSCSSENCVRMINRPTNSWILILWCFSVIA</sequence>
<proteinExistence type="predicted"/>
<evidence type="ECO:0000313" key="1">
    <source>
        <dbReference type="EMBL" id="KAG6589108.1"/>
    </source>
</evidence>
<evidence type="ECO:0000313" key="2">
    <source>
        <dbReference type="Proteomes" id="UP000685013"/>
    </source>
</evidence>
<accession>A0AAV6N001</accession>
<dbReference type="AlphaFoldDB" id="A0AAV6N001"/>
<feature type="non-terminal residue" evidence="1">
    <location>
        <position position="1"/>
    </location>
</feature>